<reference evidence="2" key="5">
    <citation type="submission" date="2025-09" db="UniProtKB">
        <authorList>
            <consortium name="Ensembl"/>
        </authorList>
    </citation>
    <scope>IDENTIFICATION</scope>
</reference>
<dbReference type="OMA" id="XEYKLAL"/>
<evidence type="ECO:0000313" key="2">
    <source>
        <dbReference type="Ensembl" id="ENSEEEP00000000361.2"/>
    </source>
</evidence>
<protein>
    <recommendedName>
        <fullName evidence="4">Cilia and flagella associated protein 54</fullName>
    </recommendedName>
</protein>
<dbReference type="GeneTree" id="ENSGT00940000162970"/>
<reference evidence="3" key="2">
    <citation type="journal article" date="2017" name="Sci. Adv.">
        <title>A tail of two voltages: Proteomic comparison of the three electric organs of the electric eel.</title>
        <authorList>
            <person name="Traeger L.L."/>
            <person name="Sabat G."/>
            <person name="Barrett-Wilt G.A."/>
            <person name="Wells G.B."/>
            <person name="Sussman M.R."/>
        </authorList>
    </citation>
    <scope>NUCLEOTIDE SEQUENCE [LARGE SCALE GENOMIC DNA]</scope>
</reference>
<reference evidence="3" key="1">
    <citation type="journal article" date="2014" name="Science">
        <title>Nonhuman genetics. Genomic basis for the convergent evolution of electric organs.</title>
        <authorList>
            <person name="Gallant J.R."/>
            <person name="Traeger L.L."/>
            <person name="Volkening J.D."/>
            <person name="Moffett H."/>
            <person name="Chen P.H."/>
            <person name="Novina C.D."/>
            <person name="Phillips G.N.Jr."/>
            <person name="Anand R."/>
            <person name="Wells G.B."/>
            <person name="Pinch M."/>
            <person name="Guth R."/>
            <person name="Unguez G.A."/>
            <person name="Albert J.S."/>
            <person name="Zakon H.H."/>
            <person name="Samanta M.P."/>
            <person name="Sussman M.R."/>
        </authorList>
    </citation>
    <scope>NUCLEOTIDE SEQUENCE [LARGE SCALE GENOMIC DNA]</scope>
</reference>
<keyword evidence="1" id="KW-1133">Transmembrane helix</keyword>
<organism evidence="2 3">
    <name type="scientific">Electrophorus electricus</name>
    <name type="common">Electric eel</name>
    <name type="synonym">Gymnotus electricus</name>
    <dbReference type="NCBI Taxonomy" id="8005"/>
    <lineage>
        <taxon>Eukaryota</taxon>
        <taxon>Metazoa</taxon>
        <taxon>Chordata</taxon>
        <taxon>Craniata</taxon>
        <taxon>Vertebrata</taxon>
        <taxon>Euteleostomi</taxon>
        <taxon>Actinopterygii</taxon>
        <taxon>Neopterygii</taxon>
        <taxon>Teleostei</taxon>
        <taxon>Ostariophysi</taxon>
        <taxon>Gymnotiformes</taxon>
        <taxon>Gymnotoidei</taxon>
        <taxon>Gymnotidae</taxon>
        <taxon>Electrophorus</taxon>
    </lineage>
</organism>
<dbReference type="AlphaFoldDB" id="A0A4W4DMW2"/>
<accession>A0A4W4DMW2</accession>
<reference evidence="2" key="4">
    <citation type="submission" date="2025-08" db="UniProtKB">
        <authorList>
            <consortium name="Ensembl"/>
        </authorList>
    </citation>
    <scope>IDENTIFICATION</scope>
</reference>
<dbReference type="InterPro" id="IPR027912">
    <property type="entry name" value="CFAP54"/>
</dbReference>
<dbReference type="Proteomes" id="UP000314983">
    <property type="component" value="Chromosome 7"/>
</dbReference>
<reference evidence="2" key="3">
    <citation type="submission" date="2020-05" db="EMBL/GenBank/DDBJ databases">
        <title>Electrophorus electricus (electric eel) genome, fEleEle1, primary haplotype.</title>
        <authorList>
            <person name="Myers G."/>
            <person name="Meyer A."/>
            <person name="Fedrigo O."/>
            <person name="Formenti G."/>
            <person name="Rhie A."/>
            <person name="Tracey A."/>
            <person name="Sims Y."/>
            <person name="Jarvis E.D."/>
        </authorList>
    </citation>
    <scope>NUCLEOTIDE SEQUENCE [LARGE SCALE GENOMIC DNA]</scope>
</reference>
<feature type="transmembrane region" description="Helical" evidence="1">
    <location>
        <begin position="20"/>
        <end position="44"/>
    </location>
</feature>
<dbReference type="GO" id="GO:0060271">
    <property type="term" value="P:cilium assembly"/>
    <property type="evidence" value="ECO:0007669"/>
    <property type="project" value="TreeGrafter"/>
</dbReference>
<keyword evidence="3" id="KW-1185">Reference proteome</keyword>
<dbReference type="PANTHER" id="PTHR33487:SF1">
    <property type="entry name" value="CILIA- AND FLAGELLA-ASSOCIATED PROTEIN 54"/>
    <property type="match status" value="1"/>
</dbReference>
<dbReference type="STRING" id="8005.ENSEEEP00000000361"/>
<keyword evidence="1" id="KW-0472">Membrane</keyword>
<sequence length="519" mass="59291">MDPLPASYYGQLDKSNPLGLHSGVLTCKYILVLLFMTVINGVFARSVKLFDIWKKYKPRLPSPYYEEQLMQLADFLFQRKVSRLLQPVLSSFTNYSGMQKLLSILAFLRIMMQAILPHESLCWLLYNGTLCIYEISRFLMSVSHSAQALDFLLWACVCLETSIPLLTPGLLPWRATLYCAVCACYYDEQAAVQAEVFARRALGKIRELEKLVEMSDSLPSAETQQAFKEATIKLAVMVFKRSVYEPRRKSKGIFKYKQKGNVREGHNVSGVWPRSLTERILMELFVGNAAQFLAVLEALRDTSRRPLPTGMSKEAEIQDVELELIMAGISILSGFHRGSCFFYCPGENRISVDAAVTFVKLLFRYEQWDMFCTLSDSLVTFVGLVPMTDELLDLVQTLHACVCDTAQVSFLSNTFLIFKLHTKRYLTVCLCVCVCVQDMQPDGDLVLDIVLFVWEKCKLMFQRAQARPNDSVRYMGKMEYKDKHKDRYTVAPWFAFLHSIPYGPWLTTTIASYPCLCTV</sequence>
<evidence type="ECO:0000256" key="1">
    <source>
        <dbReference type="SAM" id="Phobius"/>
    </source>
</evidence>
<name>A0A4W4DMW2_ELEEL</name>
<dbReference type="PANTHER" id="PTHR33487">
    <property type="entry name" value="CILIA- AND FLAGELLA-ASSOCIATED PROTEIN 54"/>
    <property type="match status" value="1"/>
</dbReference>
<dbReference type="Pfam" id="PF14858">
    <property type="entry name" value="CFAP54_N"/>
    <property type="match status" value="3"/>
</dbReference>
<proteinExistence type="predicted"/>
<keyword evidence="1" id="KW-0812">Transmembrane</keyword>
<evidence type="ECO:0000313" key="3">
    <source>
        <dbReference type="Proteomes" id="UP000314983"/>
    </source>
</evidence>
<evidence type="ECO:0008006" key="4">
    <source>
        <dbReference type="Google" id="ProtNLM"/>
    </source>
</evidence>
<dbReference type="Ensembl" id="ENSEEET00000000369.2">
    <property type="protein sequence ID" value="ENSEEEP00000000361.2"/>
    <property type="gene ID" value="ENSEEEG00000000259.2"/>
</dbReference>